<evidence type="ECO:0000256" key="2">
    <source>
        <dbReference type="SAM" id="MobiDB-lite"/>
    </source>
</evidence>
<dbReference type="EMBL" id="LVWD01000007">
    <property type="protein sequence ID" value="OAD42590.1"/>
    <property type="molecule type" value="Genomic_DNA"/>
</dbReference>
<dbReference type="AlphaFoldDB" id="A0A163CIM5"/>
<dbReference type="PANTHER" id="PTHR12558">
    <property type="entry name" value="CELL DIVISION CYCLE 16,23,27"/>
    <property type="match status" value="1"/>
</dbReference>
<dbReference type="NCBIfam" id="TIGR02521">
    <property type="entry name" value="type_IV_pilW"/>
    <property type="match status" value="1"/>
</dbReference>
<sequence>MALIGMGAAIVISTGLLSGCAGTQGVNGASSAEPITESDEPDTRKRARLRTTLATSYFEQGQDTVALDEIKQALVADVNYGPAYVLRGLVYMRLNNPGLSEDSFRRALQINAKDPDALHNYGWFLCSVKREKEAVELFSRAVANPTYSGQAKTLMTKGVCEIRAGLFKDAEESFARSYQLDSTNPVAGYNLAALLFKRGESERAQFYIRRLNATELANAETLWLGIKIEKQMKNQEVADQLAQQLQKRFPDSNELKAYRRGAFYE</sequence>
<dbReference type="PANTHER" id="PTHR12558:SF13">
    <property type="entry name" value="CELL DIVISION CYCLE PROTEIN 27 HOMOLOG"/>
    <property type="match status" value="1"/>
</dbReference>
<evidence type="ECO:0000313" key="5">
    <source>
        <dbReference type="Proteomes" id="UP000185657"/>
    </source>
</evidence>
<reference evidence="3 6" key="2">
    <citation type="submission" date="2016-10" db="EMBL/GenBank/DDBJ databases">
        <title>Hydorgenophaga sp. LPB0072 isolated from gastropod.</title>
        <authorList>
            <person name="Kim E."/>
            <person name="Yi H."/>
        </authorList>
    </citation>
    <scope>NUCLEOTIDE SEQUENCE [LARGE SCALE GENOMIC DNA]</scope>
    <source>
        <strain evidence="3 6">LPB0072</strain>
    </source>
</reference>
<dbReference type="PROSITE" id="PS50005">
    <property type="entry name" value="TPR"/>
    <property type="match status" value="1"/>
</dbReference>
<dbReference type="Pfam" id="PF13174">
    <property type="entry name" value="TPR_6"/>
    <property type="match status" value="1"/>
</dbReference>
<dbReference type="SMART" id="SM00028">
    <property type="entry name" value="TPR"/>
    <property type="match status" value="3"/>
</dbReference>
<name>A0A163CIM5_9BURK</name>
<evidence type="ECO:0000313" key="6">
    <source>
        <dbReference type="Proteomes" id="UP000185680"/>
    </source>
</evidence>
<dbReference type="Proteomes" id="UP000185680">
    <property type="component" value="Chromosome"/>
</dbReference>
<keyword evidence="5" id="KW-1185">Reference proteome</keyword>
<dbReference type="EMBL" id="CP017476">
    <property type="protein sequence ID" value="AOW13262.1"/>
    <property type="molecule type" value="Genomic_DNA"/>
</dbReference>
<dbReference type="Pfam" id="PF13432">
    <property type="entry name" value="TPR_16"/>
    <property type="match status" value="1"/>
</dbReference>
<evidence type="ECO:0000256" key="1">
    <source>
        <dbReference type="PROSITE-ProRule" id="PRU00339"/>
    </source>
</evidence>
<protein>
    <submittedName>
        <fullName evidence="3">Type IV pilus biogenesis/stability protein PilW</fullName>
    </submittedName>
</protein>
<gene>
    <name evidence="3" type="ORF">LPB072_10760</name>
    <name evidence="4" type="ORF">LPB72_06620</name>
</gene>
<dbReference type="InterPro" id="IPR013360">
    <property type="entry name" value="Pilus_4_PilW"/>
</dbReference>
<dbReference type="STRING" id="1763535.LPB072_10760"/>
<organism evidence="3 6">
    <name type="scientific">Hydrogenophaga crassostreae</name>
    <dbReference type="NCBI Taxonomy" id="1763535"/>
    <lineage>
        <taxon>Bacteria</taxon>
        <taxon>Pseudomonadati</taxon>
        <taxon>Pseudomonadota</taxon>
        <taxon>Betaproteobacteria</taxon>
        <taxon>Burkholderiales</taxon>
        <taxon>Comamonadaceae</taxon>
        <taxon>Hydrogenophaga</taxon>
    </lineage>
</organism>
<dbReference type="KEGG" id="hyl:LPB072_10760"/>
<evidence type="ECO:0000313" key="3">
    <source>
        <dbReference type="EMBL" id="AOW13262.1"/>
    </source>
</evidence>
<evidence type="ECO:0000313" key="4">
    <source>
        <dbReference type="EMBL" id="OAD42590.1"/>
    </source>
</evidence>
<feature type="region of interest" description="Disordered" evidence="2">
    <location>
        <begin position="25"/>
        <end position="45"/>
    </location>
</feature>
<keyword evidence="1" id="KW-0802">TPR repeat</keyword>
<dbReference type="InterPro" id="IPR019734">
    <property type="entry name" value="TPR_rpt"/>
</dbReference>
<dbReference type="Gene3D" id="1.25.40.10">
    <property type="entry name" value="Tetratricopeptide repeat domain"/>
    <property type="match status" value="1"/>
</dbReference>
<reference evidence="4 5" key="1">
    <citation type="submission" date="2016-02" db="EMBL/GenBank/DDBJ databases">
        <title>Draft genome sequence of Hydrogenophaga sp. LPB0072.</title>
        <authorList>
            <person name="Shin S.-K."/>
            <person name="Yi H."/>
        </authorList>
    </citation>
    <scope>NUCLEOTIDE SEQUENCE [LARGE SCALE GENOMIC DNA]</scope>
    <source>
        <strain evidence="4 5">LPB0072</strain>
    </source>
</reference>
<dbReference type="Proteomes" id="UP000185657">
    <property type="component" value="Unassembled WGS sequence"/>
</dbReference>
<dbReference type="OrthoDB" id="9814042at2"/>
<dbReference type="InterPro" id="IPR011990">
    <property type="entry name" value="TPR-like_helical_dom_sf"/>
</dbReference>
<proteinExistence type="predicted"/>
<dbReference type="SUPFAM" id="SSF48452">
    <property type="entry name" value="TPR-like"/>
    <property type="match status" value="1"/>
</dbReference>
<feature type="repeat" description="TPR" evidence="1">
    <location>
        <begin position="81"/>
        <end position="114"/>
    </location>
</feature>
<accession>A0A163CIM5</accession>